<organism evidence="1 2">
    <name type="scientific">Candidatus Magnetoglobus multicellularis str. Araruama</name>
    <dbReference type="NCBI Taxonomy" id="890399"/>
    <lineage>
        <taxon>Bacteria</taxon>
        <taxon>Pseudomonadati</taxon>
        <taxon>Thermodesulfobacteriota</taxon>
        <taxon>Desulfobacteria</taxon>
        <taxon>Desulfobacterales</taxon>
        <taxon>Desulfobacteraceae</taxon>
        <taxon>Candidatus Magnetoglobus</taxon>
    </lineage>
</organism>
<dbReference type="EMBL" id="ATBP01000060">
    <property type="protein sequence ID" value="ETR73439.1"/>
    <property type="molecule type" value="Genomic_DNA"/>
</dbReference>
<accession>A0A1V1PEV9</accession>
<proteinExistence type="predicted"/>
<dbReference type="AlphaFoldDB" id="A0A1V1PEV9"/>
<sequence length="181" mass="21685">MKKYGFTLKTKKYYDNIFKDGYYLIDKRNGQGFGLIKRIGDKYCFENTNVVYNIKPDDLLVAFSDIEFEHEVDELNLYLEKWNKMVEDVSYVNENSKLKKITRLTSKRKKALKTRLKEKDFDFDKIIAEIKKSDFLIGWKNFNFYWVVSNDDNYIKIMEGNYRNEEEESKTVSDSYEIING</sequence>
<gene>
    <name evidence="1" type="ORF">OMM_00967</name>
</gene>
<reference evidence="2" key="1">
    <citation type="submission" date="2012-11" db="EMBL/GenBank/DDBJ databases">
        <authorList>
            <person name="Lucero-Rivera Y.E."/>
            <person name="Tovar-Ramirez D."/>
        </authorList>
    </citation>
    <scope>NUCLEOTIDE SEQUENCE [LARGE SCALE GENOMIC DNA]</scope>
    <source>
        <strain evidence="2">Araruama</strain>
    </source>
</reference>
<name>A0A1V1PEV9_9BACT</name>
<evidence type="ECO:0000313" key="2">
    <source>
        <dbReference type="Proteomes" id="UP000189670"/>
    </source>
</evidence>
<comment type="caution">
    <text evidence="1">The sequence shown here is derived from an EMBL/GenBank/DDBJ whole genome shotgun (WGS) entry which is preliminary data.</text>
</comment>
<dbReference type="Proteomes" id="UP000189670">
    <property type="component" value="Unassembled WGS sequence"/>
</dbReference>
<protein>
    <submittedName>
        <fullName evidence="1">Uncharacterized protein</fullName>
    </submittedName>
</protein>
<evidence type="ECO:0000313" key="1">
    <source>
        <dbReference type="EMBL" id="ETR73439.1"/>
    </source>
</evidence>